<comment type="catalytic activity">
    <reaction evidence="7">
        <text>tRNA(Asn) + L-asparagine + ATP = L-asparaginyl-tRNA(Asn) + AMP + diphosphate + H(+)</text>
        <dbReference type="Rhea" id="RHEA:11180"/>
        <dbReference type="Rhea" id="RHEA-COMP:9659"/>
        <dbReference type="Rhea" id="RHEA-COMP:9674"/>
        <dbReference type="ChEBI" id="CHEBI:15378"/>
        <dbReference type="ChEBI" id="CHEBI:30616"/>
        <dbReference type="ChEBI" id="CHEBI:33019"/>
        <dbReference type="ChEBI" id="CHEBI:58048"/>
        <dbReference type="ChEBI" id="CHEBI:78442"/>
        <dbReference type="ChEBI" id="CHEBI:78515"/>
        <dbReference type="ChEBI" id="CHEBI:456215"/>
        <dbReference type="EC" id="6.1.1.22"/>
    </reaction>
</comment>
<reference evidence="10 11" key="1">
    <citation type="submission" date="2017-05" db="EMBL/GenBank/DDBJ databases">
        <title>Vagococcus spp. assemblies.</title>
        <authorList>
            <person name="Gulvik C.A."/>
        </authorList>
    </citation>
    <scope>NUCLEOTIDE SEQUENCE [LARGE SCALE GENOMIC DNA]</scope>
    <source>
        <strain evidence="10 11">NCFB 2497</strain>
    </source>
</reference>
<name>A0A369B2W1_9ENTE</name>
<organism evidence="9 12">
    <name type="scientific">Vagococcus fluvialis</name>
    <dbReference type="NCBI Taxonomy" id="2738"/>
    <lineage>
        <taxon>Bacteria</taxon>
        <taxon>Bacillati</taxon>
        <taxon>Bacillota</taxon>
        <taxon>Bacilli</taxon>
        <taxon>Lactobacillales</taxon>
        <taxon>Enterococcaceae</taxon>
        <taxon>Vagococcus</taxon>
    </lineage>
</organism>
<dbReference type="PROSITE" id="PS50862">
    <property type="entry name" value="AA_TRNA_LIGASE_II"/>
    <property type="match status" value="1"/>
</dbReference>
<dbReference type="Gene3D" id="2.40.50.140">
    <property type="entry name" value="Nucleic acid-binding proteins"/>
    <property type="match status" value="1"/>
</dbReference>
<feature type="domain" description="Aminoacyl-transfer RNA synthetases class-II family profile" evidence="8">
    <location>
        <begin position="133"/>
        <end position="432"/>
    </location>
</feature>
<accession>A0A369B2W1</accession>
<dbReference type="Proteomes" id="UP000288197">
    <property type="component" value="Unassembled WGS sequence"/>
</dbReference>
<evidence type="ECO:0000256" key="1">
    <source>
        <dbReference type="ARBA" id="ARBA00008226"/>
    </source>
</evidence>
<evidence type="ECO:0000313" key="9">
    <source>
        <dbReference type="EMBL" id="NKC69288.1"/>
    </source>
</evidence>
<dbReference type="GeneID" id="63146013"/>
<gene>
    <name evidence="7 9" type="primary">asnS</name>
    <name evidence="10" type="ORF">CBF32_05065</name>
    <name evidence="9" type="ORF">HED35_14415</name>
</gene>
<dbReference type="InterPro" id="IPR004365">
    <property type="entry name" value="NA-bd_OB_tRNA"/>
</dbReference>
<evidence type="ECO:0000256" key="3">
    <source>
        <dbReference type="ARBA" id="ARBA00022741"/>
    </source>
</evidence>
<protein>
    <recommendedName>
        <fullName evidence="7">Asparagine--tRNA ligase</fullName>
        <ecNumber evidence="7">6.1.1.22</ecNumber>
    </recommendedName>
    <alternativeName>
        <fullName evidence="7">Asparaginyl-tRNA synthetase</fullName>
        <shortName evidence="7">AsnRS</shortName>
    </alternativeName>
</protein>
<evidence type="ECO:0000256" key="6">
    <source>
        <dbReference type="ARBA" id="ARBA00023146"/>
    </source>
</evidence>
<evidence type="ECO:0000256" key="5">
    <source>
        <dbReference type="ARBA" id="ARBA00022917"/>
    </source>
</evidence>
<dbReference type="SUPFAM" id="SSF50249">
    <property type="entry name" value="Nucleic acid-binding proteins"/>
    <property type="match status" value="1"/>
</dbReference>
<dbReference type="GO" id="GO:0006421">
    <property type="term" value="P:asparaginyl-tRNA aminoacylation"/>
    <property type="evidence" value="ECO:0007669"/>
    <property type="project" value="UniProtKB-UniRule"/>
</dbReference>
<comment type="caution">
    <text evidence="9">The sequence shown here is derived from an EMBL/GenBank/DDBJ whole genome shotgun (WGS) entry which is preliminary data.</text>
</comment>
<dbReference type="AlphaFoldDB" id="A0A369B2W1"/>
<dbReference type="GO" id="GO:0005524">
    <property type="term" value="F:ATP binding"/>
    <property type="evidence" value="ECO:0007669"/>
    <property type="project" value="UniProtKB-UniRule"/>
</dbReference>
<dbReference type="GO" id="GO:0004816">
    <property type="term" value="F:asparagine-tRNA ligase activity"/>
    <property type="evidence" value="ECO:0007669"/>
    <property type="project" value="UniProtKB-UniRule"/>
</dbReference>
<dbReference type="CDD" id="cd00776">
    <property type="entry name" value="AsxRS_core"/>
    <property type="match status" value="1"/>
</dbReference>
<dbReference type="EMBL" id="NGJX01000004">
    <property type="protein sequence ID" value="RSU02640.1"/>
    <property type="molecule type" value="Genomic_DNA"/>
</dbReference>
<dbReference type="HAMAP" id="MF_00534">
    <property type="entry name" value="Asn_tRNA_synth"/>
    <property type="match status" value="1"/>
</dbReference>
<keyword evidence="3 7" id="KW-0547">Nucleotide-binding</keyword>
<comment type="subunit">
    <text evidence="7">Homodimer.</text>
</comment>
<evidence type="ECO:0000313" key="12">
    <source>
        <dbReference type="Proteomes" id="UP000521358"/>
    </source>
</evidence>
<dbReference type="SUPFAM" id="SSF55681">
    <property type="entry name" value="Class II aaRS and biotin synthetases"/>
    <property type="match status" value="1"/>
</dbReference>
<dbReference type="PANTHER" id="PTHR22594">
    <property type="entry name" value="ASPARTYL/LYSYL-TRNA SYNTHETASE"/>
    <property type="match status" value="1"/>
</dbReference>
<dbReference type="InterPro" id="IPR012340">
    <property type="entry name" value="NA-bd_OB-fold"/>
</dbReference>
<dbReference type="RefSeq" id="WP_086341750.1">
    <property type="nucleotide sequence ID" value="NZ_CP081459.1"/>
</dbReference>
<dbReference type="PANTHER" id="PTHR22594:SF34">
    <property type="entry name" value="ASPARAGINE--TRNA LIGASE, MITOCHONDRIAL-RELATED"/>
    <property type="match status" value="1"/>
</dbReference>
<dbReference type="InterPro" id="IPR004364">
    <property type="entry name" value="Aa-tRNA-synt_II"/>
</dbReference>
<dbReference type="OrthoDB" id="9762036at2"/>
<keyword evidence="6 7" id="KW-0030">Aminoacyl-tRNA synthetase</keyword>
<dbReference type="InterPro" id="IPR045864">
    <property type="entry name" value="aa-tRNA-synth_II/BPL/LPL"/>
</dbReference>
<dbReference type="NCBIfam" id="NF003037">
    <property type="entry name" value="PRK03932.1"/>
    <property type="match status" value="1"/>
</dbReference>
<proteinExistence type="inferred from homology"/>
<dbReference type="EC" id="6.1.1.22" evidence="7"/>
<dbReference type="GO" id="GO:0003676">
    <property type="term" value="F:nucleic acid binding"/>
    <property type="evidence" value="ECO:0007669"/>
    <property type="project" value="InterPro"/>
</dbReference>
<evidence type="ECO:0000313" key="11">
    <source>
        <dbReference type="Proteomes" id="UP000288197"/>
    </source>
</evidence>
<keyword evidence="4 7" id="KW-0067">ATP-binding</keyword>
<sequence>MKTIQIIDSKNHVGETVKIGAWIANKRSSGKIAFLNLRDGSAFFQGVVVKTEVGEELFDLAKGLNQETSVIVTGEIREDTRSKFGYEIGITGIEVVGESHDYPITPKEHGTDFLMDHRHLWLRSSKQHAVMQVRNELIRATYEFFNERNFIKIDPPILTSSAPEGTTELFETDYFGEPAYLSQTGQLYLEAAAMAFGKVFSFGPTFRAEKSKTRRHLTEFWMMEPEMAFVTQEESLEIQEQYVAFMIEKVLENCDYALDVLGRDKELLKKYTTLPYPRISYDEAVELLQKNGFEDITWGDDFGSPHETFIANHYEKPVFILNYPKSMSPFYMKPHPTRDDVVIRADMIAPEGYGEIIGGSERAIGFEYLLEQIEKDGLDRKDYEWYLDLQKYGPVPHSGFGLGLERTVTWVCGIEHVREASPFPRLLHRIYP</sequence>
<evidence type="ECO:0000256" key="7">
    <source>
        <dbReference type="HAMAP-Rule" id="MF_00534"/>
    </source>
</evidence>
<dbReference type="Pfam" id="PF00152">
    <property type="entry name" value="tRNA-synt_2"/>
    <property type="match status" value="1"/>
</dbReference>
<reference evidence="9 12" key="2">
    <citation type="submission" date="2020-03" db="EMBL/GenBank/DDBJ databases">
        <title>Bacterial samples isolated from urine from healthy bovine heifers (Gyr breed).</title>
        <authorList>
            <person name="Giannattasio-Ferraz S."/>
            <person name="Maskeri L."/>
            <person name="Penido A."/>
            <person name="Barbosa-Stancioli E.F."/>
            <person name="Putonti C."/>
        </authorList>
    </citation>
    <scope>NUCLEOTIDE SEQUENCE [LARGE SCALE GENOMIC DNA]</scope>
    <source>
        <strain evidence="9 12">UFMG-H7</strain>
    </source>
</reference>
<dbReference type="InterPro" id="IPR006195">
    <property type="entry name" value="aa-tRNA-synth_II"/>
</dbReference>
<dbReference type="GO" id="GO:0005737">
    <property type="term" value="C:cytoplasm"/>
    <property type="evidence" value="ECO:0007669"/>
    <property type="project" value="UniProtKB-SubCell"/>
</dbReference>
<dbReference type="InterPro" id="IPR004522">
    <property type="entry name" value="Asn-tRNA-ligase"/>
</dbReference>
<dbReference type="EMBL" id="JAAVMB010000025">
    <property type="protein sequence ID" value="NKC69288.1"/>
    <property type="molecule type" value="Genomic_DNA"/>
</dbReference>
<evidence type="ECO:0000256" key="2">
    <source>
        <dbReference type="ARBA" id="ARBA00022598"/>
    </source>
</evidence>
<keyword evidence="7" id="KW-0963">Cytoplasm</keyword>
<dbReference type="GO" id="GO:0140096">
    <property type="term" value="F:catalytic activity, acting on a protein"/>
    <property type="evidence" value="ECO:0007669"/>
    <property type="project" value="UniProtKB-ARBA"/>
</dbReference>
<dbReference type="GO" id="GO:0016740">
    <property type="term" value="F:transferase activity"/>
    <property type="evidence" value="ECO:0007669"/>
    <property type="project" value="UniProtKB-ARBA"/>
</dbReference>
<dbReference type="Pfam" id="PF01336">
    <property type="entry name" value="tRNA_anti-codon"/>
    <property type="match status" value="1"/>
</dbReference>
<dbReference type="Proteomes" id="UP000521358">
    <property type="component" value="Unassembled WGS sequence"/>
</dbReference>
<evidence type="ECO:0000313" key="10">
    <source>
        <dbReference type="EMBL" id="RSU02640.1"/>
    </source>
</evidence>
<keyword evidence="2 7" id="KW-0436">Ligase</keyword>
<evidence type="ECO:0000259" key="8">
    <source>
        <dbReference type="PROSITE" id="PS50862"/>
    </source>
</evidence>
<dbReference type="InterPro" id="IPR002312">
    <property type="entry name" value="Asp/Asn-tRNA-synth_IIb"/>
</dbReference>
<evidence type="ECO:0000256" key="4">
    <source>
        <dbReference type="ARBA" id="ARBA00022840"/>
    </source>
</evidence>
<keyword evidence="11" id="KW-1185">Reference proteome</keyword>
<comment type="subcellular location">
    <subcellularLocation>
        <location evidence="7">Cytoplasm</location>
    </subcellularLocation>
</comment>
<keyword evidence="5 7" id="KW-0648">Protein biosynthesis</keyword>
<dbReference type="CDD" id="cd04323">
    <property type="entry name" value="AsnRS_cyto_like_N"/>
    <property type="match status" value="1"/>
</dbReference>
<comment type="similarity">
    <text evidence="1 7">Belongs to the class-II aminoacyl-tRNA synthetase family.</text>
</comment>
<dbReference type="NCBIfam" id="TIGR00457">
    <property type="entry name" value="asnS"/>
    <property type="match status" value="1"/>
</dbReference>
<dbReference type="PRINTS" id="PR01042">
    <property type="entry name" value="TRNASYNTHASP"/>
</dbReference>
<dbReference type="Gene3D" id="3.30.930.10">
    <property type="entry name" value="Bira Bifunctional Protein, Domain 2"/>
    <property type="match status" value="1"/>
</dbReference>